<gene>
    <name evidence="7" type="ORF">JOB18_042268</name>
</gene>
<feature type="repeat" description="RCC1" evidence="5">
    <location>
        <begin position="247"/>
        <end position="298"/>
    </location>
</feature>
<dbReference type="CDD" id="cd00078">
    <property type="entry name" value="HECTc"/>
    <property type="match status" value="1"/>
</dbReference>
<dbReference type="PROSITE" id="PS50012">
    <property type="entry name" value="RCC1_3"/>
    <property type="match status" value="4"/>
</dbReference>
<dbReference type="InterPro" id="IPR058923">
    <property type="entry name" value="RCC1-like_dom"/>
</dbReference>
<organism evidence="7 8">
    <name type="scientific">Solea senegalensis</name>
    <name type="common">Senegalese sole</name>
    <dbReference type="NCBI Taxonomy" id="28829"/>
    <lineage>
        <taxon>Eukaryota</taxon>
        <taxon>Metazoa</taxon>
        <taxon>Chordata</taxon>
        <taxon>Craniata</taxon>
        <taxon>Vertebrata</taxon>
        <taxon>Euteleostomi</taxon>
        <taxon>Actinopterygii</taxon>
        <taxon>Neopterygii</taxon>
        <taxon>Teleostei</taxon>
        <taxon>Neoteleostei</taxon>
        <taxon>Acanthomorphata</taxon>
        <taxon>Carangaria</taxon>
        <taxon>Pleuronectiformes</taxon>
        <taxon>Pleuronectoidei</taxon>
        <taxon>Soleidae</taxon>
        <taxon>Solea</taxon>
    </lineage>
</organism>
<name>A0AAV6T1G2_SOLSE</name>
<proteinExistence type="predicted"/>
<dbReference type="GO" id="GO:0006511">
    <property type="term" value="P:ubiquitin-dependent protein catabolic process"/>
    <property type="evidence" value="ECO:0007669"/>
    <property type="project" value="TreeGrafter"/>
</dbReference>
<comment type="caution">
    <text evidence="7">The sequence shown here is derived from an EMBL/GenBank/DDBJ whole genome shotgun (WGS) entry which is preliminary data.</text>
</comment>
<dbReference type="SMART" id="SM00119">
    <property type="entry name" value="HECTc"/>
    <property type="match status" value="1"/>
</dbReference>
<dbReference type="Pfam" id="PF25390">
    <property type="entry name" value="WD40_RLD"/>
    <property type="match status" value="1"/>
</dbReference>
<dbReference type="GO" id="GO:0005737">
    <property type="term" value="C:cytoplasm"/>
    <property type="evidence" value="ECO:0007669"/>
    <property type="project" value="TreeGrafter"/>
</dbReference>
<evidence type="ECO:0000256" key="4">
    <source>
        <dbReference type="PROSITE-ProRule" id="PRU00104"/>
    </source>
</evidence>
<dbReference type="PANTHER" id="PTHR45622">
    <property type="entry name" value="UBIQUITIN-PROTEIN LIGASE E3A-RELATED"/>
    <property type="match status" value="1"/>
</dbReference>
<evidence type="ECO:0000256" key="5">
    <source>
        <dbReference type="PROSITE-ProRule" id="PRU00235"/>
    </source>
</evidence>
<dbReference type="PROSITE" id="PS50237">
    <property type="entry name" value="HECT"/>
    <property type="match status" value="1"/>
</dbReference>
<dbReference type="GO" id="GO:0016567">
    <property type="term" value="P:protein ubiquitination"/>
    <property type="evidence" value="ECO:0007669"/>
    <property type="project" value="TreeGrafter"/>
</dbReference>
<evidence type="ECO:0000259" key="6">
    <source>
        <dbReference type="PROSITE" id="PS50237"/>
    </source>
</evidence>
<dbReference type="FunFam" id="3.30.2410.10:FF:000003">
    <property type="entry name" value="probable E3 ubiquitin-protein ligase HERC4 isoform X1"/>
    <property type="match status" value="1"/>
</dbReference>
<feature type="repeat" description="RCC1" evidence="5">
    <location>
        <begin position="299"/>
        <end position="355"/>
    </location>
</feature>
<dbReference type="GO" id="GO:0061630">
    <property type="term" value="F:ubiquitin protein ligase activity"/>
    <property type="evidence" value="ECO:0007669"/>
    <property type="project" value="TreeGrafter"/>
</dbReference>
<dbReference type="Proteomes" id="UP000693946">
    <property type="component" value="Linkage Group LG10"/>
</dbReference>
<keyword evidence="8" id="KW-1185">Reference proteome</keyword>
<feature type="active site" description="Glycyl thioester intermediate" evidence="4">
    <location>
        <position position="984"/>
    </location>
</feature>
<evidence type="ECO:0000256" key="1">
    <source>
        <dbReference type="ARBA" id="ARBA00022679"/>
    </source>
</evidence>
<dbReference type="InterPro" id="IPR000408">
    <property type="entry name" value="Reg_chr_condens"/>
</dbReference>
<feature type="domain" description="HECT" evidence="6">
    <location>
        <begin position="706"/>
        <end position="1015"/>
    </location>
</feature>
<dbReference type="Pfam" id="PF00632">
    <property type="entry name" value="HECT"/>
    <property type="match status" value="1"/>
</dbReference>
<keyword evidence="2" id="KW-0677">Repeat</keyword>
<reference evidence="7 8" key="1">
    <citation type="journal article" date="2021" name="Sci. Rep.">
        <title>Chromosome anchoring in Senegalese sole (Solea senegalensis) reveals sex-associated markers and genome rearrangements in flatfish.</title>
        <authorList>
            <person name="Guerrero-Cozar I."/>
            <person name="Gomez-Garrido J."/>
            <person name="Berbel C."/>
            <person name="Martinez-Blanch J.F."/>
            <person name="Alioto T."/>
            <person name="Claros M.G."/>
            <person name="Gagnaire P.A."/>
            <person name="Manchado M."/>
        </authorList>
    </citation>
    <scope>NUCLEOTIDE SEQUENCE [LARGE SCALE GENOMIC DNA]</scope>
    <source>
        <strain evidence="7">Sse05_10M</strain>
    </source>
</reference>
<evidence type="ECO:0000313" key="8">
    <source>
        <dbReference type="Proteomes" id="UP000693946"/>
    </source>
</evidence>
<keyword evidence="3 4" id="KW-0833">Ubl conjugation pathway</keyword>
<dbReference type="InterPro" id="IPR051709">
    <property type="entry name" value="Ub-ligase/GTPase-reg"/>
</dbReference>
<dbReference type="PROSITE" id="PS00626">
    <property type="entry name" value="RCC1_2"/>
    <property type="match status" value="3"/>
</dbReference>
<dbReference type="AlphaFoldDB" id="A0AAV6T1G2"/>
<evidence type="ECO:0000256" key="2">
    <source>
        <dbReference type="ARBA" id="ARBA00022737"/>
    </source>
</evidence>
<feature type="repeat" description="RCC1" evidence="5">
    <location>
        <begin position="142"/>
        <end position="194"/>
    </location>
</feature>
<feature type="repeat" description="RCC1" evidence="5">
    <location>
        <begin position="195"/>
        <end position="246"/>
    </location>
</feature>
<evidence type="ECO:0000313" key="7">
    <source>
        <dbReference type="EMBL" id="KAG7523241.1"/>
    </source>
</evidence>
<dbReference type="EMBL" id="JAGKHQ010000002">
    <property type="protein sequence ID" value="KAG7523241.1"/>
    <property type="molecule type" value="Genomic_DNA"/>
</dbReference>
<evidence type="ECO:0000256" key="3">
    <source>
        <dbReference type="ARBA" id="ARBA00022786"/>
    </source>
</evidence>
<dbReference type="PANTHER" id="PTHR45622:SF73">
    <property type="entry name" value="E3 UBIQUITIN-PROTEIN LIGASE HERC4-LIKE ISOFORM X1-RELATED"/>
    <property type="match status" value="1"/>
</dbReference>
<sequence length="1015" mass="114039">MFSWGEHSGTGFRLQDSHVVHTAAEAEVHSLNLGYHVSDLSAGRGVLAFVKTNGNAFIIRTNEGKDGKRVRGKQKCVKCKEHIEAVSCCDDVVVLLSKGGSVYCVDTTVPPFTPRKPDVLNNIPVSQVACGSGHSLVLTKDGQVYTWGQDSRGQLGLGKRKPGANSPQQLKSLSAMPLVRVAAGGEQSFALSVSGGVFGWGRNDRGQLGLGDTADRHKPTAVKCLNMKKSVQICCGKDHTATVTKDGAVFTFGSGQYGQLGHNSLRDELRPRLVAELLGAKVTKIACGMHHTLVLTDSDKVYSFGCGEQGQLGRGGTEGHPSVPLPVQLPQGSCDGPNIRNIYAGGNCSFATCTSDEESNTDAVGNVSLFCLEDVIDKWTSTCDPKSWKKVKLEIHRAFSSAACANQSFLEKSKDKHFQTSTKYHGLNLSLARHTFRKLVKTENVLAEVEAAVLHLLLSSHEPPVGVEGLRIFLLLSELLFRIQKHKGRQSTKLTEAVAAAVLGLPAESLQVIGNWWNSLSASTMSKYVMVWKKALSVILSSKPVPRNSGVQNLLLVLQCMYNANSRTAESHRIPSSDFCLVVDVNFLREDLEHWLIQSMYKNANAKPLILCSFPFMMDLQSKKQVFDMYTNTTKKMTMGDFWWNMFIECGPENLPPDLFFNLNLRRDTILEDTFEELSAAPHSDYRKWLAVHFDGNSAHSNVYKKDFFYDVFHEMVSAESEMFIFNDAKTLAWFPSRPTQDHHRYFLFGVLCGLALYNRCIIYLPFPMALFKKLLGVKPSMEDMMEFCPFVGKSLLSILEEYADLDFTSLEMDFLITWDGTDVDLDPGNPEKPVTSQTKKEFVDAYVNHAFNTSVKSVFTEFKQGFFEVCGQEMVKLFQPKELQEVLVGRDFHAWERLKQDTIYEGEYHVSHPTIQMFWDVFEELTEDQKISFLWFVTGFDRVPIHGMAKIQMKIRVKQEWNLPYDQDKNLPDDQYYPESYTCHTMLDLPLYSTREIMQTKLIEALSNKRKNYK</sequence>
<accession>A0AAV6T1G2</accession>
<keyword evidence="1" id="KW-0808">Transferase</keyword>
<protein>
    <submittedName>
        <fullName evidence="7">E3 ubiquitin-protein ligase HERC4</fullName>
    </submittedName>
</protein>
<dbReference type="InterPro" id="IPR000569">
    <property type="entry name" value="HECT_dom"/>
</dbReference>